<feature type="region of interest" description="Disordered" evidence="1">
    <location>
        <begin position="313"/>
        <end position="369"/>
    </location>
</feature>
<sequence length="714" mass="82746">MQKYIQITSNGEFTSVPFKINRLTVSFGKEGTHVLIPSIDSHAFDLIFVNPKESKGFLKSYTTEPIKINQMIVTDIAEIDKGDVITIGQLSMLYYVDHPDVDWRRSSELKRESLTNELKGNSLPPAVEVTMVQFKNPLLSLRPSLESTHQQEVVKTNTNEFSIKEDSQKSDISSNSQTTIKRKILNEVIIHSNYGEGDQRLIENKIKSPPNEEVNNEIKEETKPEIQDQSKNQPQKVVILLGQHRDSLQKNETNNPRKSQIQETEDSESITFKLGPLEDSKEEQEIYIHKQDLEESYSPSLFNQELINQEDKELNKEFENESDTGSSSSNNNNKEEEEDNEEIQEEEEGKQELSDMSNIVDESDDEQIEDSIKIMSIEDSRATELEEKEQQLKEAKEYSKQFESKKEKIKVKKEEIIEDKFEEPIKRRTEIGIKNKKSISFRKGISGNTFYFGNNDILYAKFEKEIKMYGGISHQGYPNIDCNRISNENSYQENSLLESKIFYVCEKGNEGLLMPYLCCILQRIYVISSSYLEDIVTREIDFNDYLLPIFPLSSIQKGKLLHGYKIDMNALPKQPIHFESFDPNEQMQIPKFAPKKTNHSYGRRFTGSDKMKKENEIHIENSFIELFIKKIGGLFIEKSSGRKNAYDFYVEFVQENNENERKNTRSSFNPRTAGNFVDLTWVFEMLKSQHFIHPSEFSSIPPPEHSFISSYDNF</sequence>
<dbReference type="OrthoDB" id="10323162at2759"/>
<dbReference type="EMBL" id="DS549025">
    <property type="protein sequence ID" value="EDR26842.1"/>
    <property type="molecule type" value="Genomic_DNA"/>
</dbReference>
<proteinExistence type="predicted"/>
<dbReference type="Proteomes" id="UP000008076">
    <property type="component" value="Unassembled WGS sequence"/>
</dbReference>
<feature type="compositionally biased region" description="Polar residues" evidence="1">
    <location>
        <begin position="250"/>
        <end position="262"/>
    </location>
</feature>
<gene>
    <name evidence="2" type="ORF">EDI_253070</name>
</gene>
<evidence type="ECO:0000313" key="2">
    <source>
        <dbReference type="EMBL" id="EDR26842.1"/>
    </source>
</evidence>
<feature type="region of interest" description="Disordered" evidence="1">
    <location>
        <begin position="244"/>
        <end position="278"/>
    </location>
</feature>
<evidence type="ECO:0000313" key="3">
    <source>
        <dbReference type="Proteomes" id="UP000008076"/>
    </source>
</evidence>
<organism evidence="3">
    <name type="scientific">Entamoeba dispar (strain ATCC PRA-260 / SAW760)</name>
    <dbReference type="NCBI Taxonomy" id="370354"/>
    <lineage>
        <taxon>Eukaryota</taxon>
        <taxon>Amoebozoa</taxon>
        <taxon>Evosea</taxon>
        <taxon>Archamoebae</taxon>
        <taxon>Mastigamoebida</taxon>
        <taxon>Entamoebidae</taxon>
        <taxon>Entamoeba</taxon>
    </lineage>
</organism>
<evidence type="ECO:0000256" key="1">
    <source>
        <dbReference type="SAM" id="MobiDB-lite"/>
    </source>
</evidence>
<feature type="compositionally biased region" description="Acidic residues" evidence="1">
    <location>
        <begin position="335"/>
        <end position="349"/>
    </location>
</feature>
<protein>
    <submittedName>
        <fullName evidence="2">Uncharacterized protein</fullName>
    </submittedName>
</protein>
<dbReference type="RefSeq" id="XP_001736954.1">
    <property type="nucleotide sequence ID" value="XM_001736902.1"/>
</dbReference>
<dbReference type="eggNOG" id="ENOG502RC6S">
    <property type="taxonomic scope" value="Eukaryota"/>
</dbReference>
<dbReference type="KEGG" id="edi:EDI_253070"/>
<dbReference type="AlphaFoldDB" id="B0EFB2"/>
<accession>B0EFB2</accession>
<dbReference type="GeneID" id="5881969"/>
<feature type="compositionally biased region" description="Low complexity" evidence="1">
    <location>
        <begin position="323"/>
        <end position="332"/>
    </location>
</feature>
<dbReference type="VEuPathDB" id="AmoebaDB:EDI_253070"/>
<reference evidence="3" key="1">
    <citation type="submission" date="2007-12" db="EMBL/GenBank/DDBJ databases">
        <title>Annotation of Entamoeba dispar SAW760.</title>
        <authorList>
            <person name="Lorenzi H."/>
            <person name="Inman J."/>
            <person name="Schobel S."/>
            <person name="Amedeo P."/>
            <person name="Caler E."/>
        </authorList>
    </citation>
    <scope>NUCLEOTIDE SEQUENCE [LARGE SCALE GENOMIC DNA]</scope>
    <source>
        <strain evidence="3">ATCC PRA-260 / SAW760</strain>
    </source>
</reference>
<name>B0EFB2_ENTDS</name>
<keyword evidence="3" id="KW-1185">Reference proteome</keyword>
<dbReference type="OMA" id="FFDENEW"/>